<comment type="subcellular location">
    <subcellularLocation>
        <location evidence="1">Membrane</location>
        <topology evidence="1">Single-pass type II membrane protein</topology>
    </subcellularLocation>
</comment>
<evidence type="ECO:0000256" key="17">
    <source>
        <dbReference type="SAM" id="MobiDB-lite"/>
    </source>
</evidence>
<accession>A0A8C3QZ81</accession>
<dbReference type="Ensembl" id="ENSCRFT00000014073.1">
    <property type="protein sequence ID" value="ENSCRFP00000013597.1"/>
    <property type="gene ID" value="ENSCRFG00000010525.1"/>
</dbReference>
<reference evidence="19" key="1">
    <citation type="submission" date="2025-08" db="UniProtKB">
        <authorList>
            <consortium name="Ensembl"/>
        </authorList>
    </citation>
    <scope>IDENTIFICATION</scope>
</reference>
<keyword evidence="7" id="KW-0732">Signal</keyword>
<name>A0A8C3QZ81_9PASS</name>
<proteinExistence type="inferred from homology"/>
<evidence type="ECO:0000256" key="15">
    <source>
        <dbReference type="ARBA" id="ARBA00046146"/>
    </source>
</evidence>
<evidence type="ECO:0000256" key="7">
    <source>
        <dbReference type="ARBA" id="ARBA00022729"/>
    </source>
</evidence>
<dbReference type="GO" id="GO:0005164">
    <property type="term" value="F:tumor necrosis factor receptor binding"/>
    <property type="evidence" value="ECO:0007669"/>
    <property type="project" value="InterPro"/>
</dbReference>
<evidence type="ECO:0000256" key="1">
    <source>
        <dbReference type="ARBA" id="ARBA00004606"/>
    </source>
</evidence>
<evidence type="ECO:0000256" key="10">
    <source>
        <dbReference type="ARBA" id="ARBA00023136"/>
    </source>
</evidence>
<reference evidence="19" key="2">
    <citation type="submission" date="2025-09" db="UniProtKB">
        <authorList>
            <consortium name="Ensembl"/>
        </authorList>
    </citation>
    <scope>IDENTIFICATION</scope>
</reference>
<dbReference type="AlphaFoldDB" id="A0A8C3QZ81"/>
<evidence type="ECO:0000256" key="14">
    <source>
        <dbReference type="ARBA" id="ARBA00033263"/>
    </source>
</evidence>
<keyword evidence="6" id="KW-0812">Transmembrane</keyword>
<dbReference type="PANTHER" id="PTHR11471">
    <property type="entry name" value="TUMOR NECROSIS FACTOR FAMILY MEMBER"/>
    <property type="match status" value="1"/>
</dbReference>
<dbReference type="PROSITE" id="PS50049">
    <property type="entry name" value="THD_2"/>
    <property type="match status" value="1"/>
</dbReference>
<feature type="compositionally biased region" description="Gly residues" evidence="17">
    <location>
        <begin position="21"/>
        <end position="34"/>
    </location>
</feature>
<dbReference type="GO" id="GO:0016020">
    <property type="term" value="C:membrane"/>
    <property type="evidence" value="ECO:0007669"/>
    <property type="project" value="UniProtKB-SubCell"/>
</dbReference>
<dbReference type="GO" id="GO:0005125">
    <property type="term" value="F:cytokine activity"/>
    <property type="evidence" value="ECO:0007669"/>
    <property type="project" value="UniProtKB-KW"/>
</dbReference>
<keyword evidence="10" id="KW-0472">Membrane</keyword>
<dbReference type="Proteomes" id="UP000694396">
    <property type="component" value="Unplaced"/>
</dbReference>
<dbReference type="InterPro" id="IPR006052">
    <property type="entry name" value="TNF_dom"/>
</dbReference>
<keyword evidence="9" id="KW-1133">Transmembrane helix</keyword>
<dbReference type="PRINTS" id="PR01236">
    <property type="entry name" value="TNFBETA"/>
</dbReference>
<evidence type="ECO:0000256" key="2">
    <source>
        <dbReference type="ARBA" id="ARBA00008670"/>
    </source>
</evidence>
<evidence type="ECO:0000256" key="11">
    <source>
        <dbReference type="ARBA" id="ARBA00023157"/>
    </source>
</evidence>
<dbReference type="PRINTS" id="PR01234">
    <property type="entry name" value="TNECROSISFCT"/>
</dbReference>
<dbReference type="InterPro" id="IPR008983">
    <property type="entry name" value="Tumour_necrosis_fac-like_dom"/>
</dbReference>
<evidence type="ECO:0000256" key="16">
    <source>
        <dbReference type="ARBA" id="ARBA00046860"/>
    </source>
</evidence>
<evidence type="ECO:0000256" key="6">
    <source>
        <dbReference type="ARBA" id="ARBA00022692"/>
    </source>
</evidence>
<feature type="region of interest" description="Disordered" evidence="17">
    <location>
        <begin position="21"/>
        <end position="43"/>
    </location>
</feature>
<evidence type="ECO:0000256" key="9">
    <source>
        <dbReference type="ARBA" id="ARBA00022989"/>
    </source>
</evidence>
<dbReference type="Gene3D" id="2.60.120.40">
    <property type="match status" value="1"/>
</dbReference>
<keyword evidence="8" id="KW-0735">Signal-anchor</keyword>
<evidence type="ECO:0000313" key="19">
    <source>
        <dbReference type="Ensembl" id="ENSCRFP00000013597.1"/>
    </source>
</evidence>
<evidence type="ECO:0000259" key="18">
    <source>
        <dbReference type="PROSITE" id="PS50049"/>
    </source>
</evidence>
<evidence type="ECO:0000313" key="20">
    <source>
        <dbReference type="Proteomes" id="UP000694396"/>
    </source>
</evidence>
<organism evidence="19 20">
    <name type="scientific">Cyanoderma ruficeps</name>
    <name type="common">rufous-capped babbler</name>
    <dbReference type="NCBI Taxonomy" id="181631"/>
    <lineage>
        <taxon>Eukaryota</taxon>
        <taxon>Metazoa</taxon>
        <taxon>Chordata</taxon>
        <taxon>Craniata</taxon>
        <taxon>Vertebrata</taxon>
        <taxon>Euteleostomi</taxon>
        <taxon>Archelosauria</taxon>
        <taxon>Archosauria</taxon>
        <taxon>Dinosauria</taxon>
        <taxon>Saurischia</taxon>
        <taxon>Theropoda</taxon>
        <taxon>Coelurosauria</taxon>
        <taxon>Aves</taxon>
        <taxon>Neognathae</taxon>
        <taxon>Neoaves</taxon>
        <taxon>Telluraves</taxon>
        <taxon>Australaves</taxon>
        <taxon>Passeriformes</taxon>
        <taxon>Sylvioidea</taxon>
        <taxon>Timaliidae</taxon>
        <taxon>Cyanoderma</taxon>
    </lineage>
</organism>
<dbReference type="SMART" id="SM00207">
    <property type="entry name" value="TNF"/>
    <property type="match status" value="1"/>
</dbReference>
<evidence type="ECO:0000256" key="8">
    <source>
        <dbReference type="ARBA" id="ARBA00022968"/>
    </source>
</evidence>
<evidence type="ECO:0000256" key="12">
    <source>
        <dbReference type="ARBA" id="ARBA00029751"/>
    </source>
</evidence>
<protein>
    <recommendedName>
        <fullName evidence="4">Lymphotoxin-alpha</fullName>
    </recommendedName>
    <alternativeName>
        <fullName evidence="12">TNF-alpha</fullName>
    </alternativeName>
    <alternativeName>
        <fullName evidence="13">TNF-beta</fullName>
    </alternativeName>
    <alternativeName>
        <fullName evidence="3">Tumor necrosis factor</fullName>
    </alternativeName>
    <alternativeName>
        <fullName evidence="14">Tumor necrosis factor ligand superfamily member 1</fullName>
    </alternativeName>
</protein>
<dbReference type="InterPro" id="IPR006053">
    <property type="entry name" value="TNF"/>
</dbReference>
<dbReference type="GO" id="GO:0005615">
    <property type="term" value="C:extracellular space"/>
    <property type="evidence" value="ECO:0007669"/>
    <property type="project" value="UniProtKB-KW"/>
</dbReference>
<sequence length="295" mass="31179">MALGTLGGHWDGTGGHGEGGGRLWGCSEGPGGDRGASKGHEGCGTGRGQQSFGFFWVFLGSAEDPEPRFCPSLVLAVPTSSLLGEARVFWGYFGFFGGFLGTRPLFLPPSLILAVPPRLPGVGGGDFGFFWDIFGTLTPHFSPQPPRGRPPGAPSSSWPSPRGSLVWEAGVAPAVVRNGVRLRGNRLVVPRDGLYFVYAAAAFQGSRCPARSPRRPLRLAVSRLSPEYPRDVPLLRAARSVCRGGARGGLWAESLYQGAVFLLRRGDQLAATTTAGRFLDLHGAGQAYFGVLGVD</sequence>
<feature type="domain" description="THD" evidence="18">
    <location>
        <begin position="146"/>
        <end position="294"/>
    </location>
</feature>
<dbReference type="PANTHER" id="PTHR11471:SF23">
    <property type="entry name" value="TUMOR NECROSIS FACTOR"/>
    <property type="match status" value="1"/>
</dbReference>
<evidence type="ECO:0000256" key="3">
    <source>
        <dbReference type="ARBA" id="ARBA00013893"/>
    </source>
</evidence>
<dbReference type="GO" id="GO:0006955">
    <property type="term" value="P:immune response"/>
    <property type="evidence" value="ECO:0007669"/>
    <property type="project" value="InterPro"/>
</dbReference>
<keyword evidence="5" id="KW-0202">Cytokine</keyword>
<evidence type="ECO:0000256" key="5">
    <source>
        <dbReference type="ARBA" id="ARBA00022514"/>
    </source>
</evidence>
<dbReference type="Pfam" id="PF00229">
    <property type="entry name" value="TNF"/>
    <property type="match status" value="1"/>
</dbReference>
<dbReference type="SUPFAM" id="SSF49842">
    <property type="entry name" value="TNF-like"/>
    <property type="match status" value="1"/>
</dbReference>
<comment type="similarity">
    <text evidence="2">Belongs to the tumor necrosis factor family.</text>
</comment>
<evidence type="ECO:0000256" key="4">
    <source>
        <dbReference type="ARBA" id="ARBA00018403"/>
    </source>
</evidence>
<dbReference type="CDD" id="cd00184">
    <property type="entry name" value="TNF"/>
    <property type="match status" value="1"/>
</dbReference>
<comment type="subunit">
    <text evidence="16">Homotrimer, and heterotrimer of either two LTB and one LTA subunits or (less prevalent) two LTA and one LTB subunits. Interacts with TNFRSF14.</text>
</comment>
<dbReference type="InterPro" id="IPR002960">
    <property type="entry name" value="TNF_beta"/>
</dbReference>
<comment type="function">
    <text evidence="15">Cytokine that in its homotrimeric form binds to TNFRSF1A/TNFR1, TNFRSF1B/TNFBR and TNFRSF14/HVEM. In its heterotrimeric form with LTB binds to TNFRSF3/LTBR. Lymphotoxin is produced by lymphocytes and is cytotoxic for a wide range of tumor cells in vitro and in vivo.</text>
</comment>
<evidence type="ECO:0000256" key="13">
    <source>
        <dbReference type="ARBA" id="ARBA00033253"/>
    </source>
</evidence>
<keyword evidence="11" id="KW-1015">Disulfide bond</keyword>
<keyword evidence="20" id="KW-1185">Reference proteome</keyword>